<sequence>MEHVMETPSQTKTTLATLLHDVAIYNQWANQTLVDWLRKKPSELMYREVASSFPGMKLTLEHIWDTQRFWHCVLQEIPAPESFRFKPFEGTVEEVFDELTRQSEEMTAYVKSLDDAALTEIVSFTTPWVSGSQPRADFINHAFFHSTYHRGQLTSIGRQLGFTDAPMTDYNFYILMVKGK</sequence>
<evidence type="ECO:0000256" key="2">
    <source>
        <dbReference type="ARBA" id="ARBA00022723"/>
    </source>
</evidence>
<evidence type="ECO:0000313" key="4">
    <source>
        <dbReference type="Proteomes" id="UP000613030"/>
    </source>
</evidence>
<comment type="caution">
    <text evidence="3">The sequence shown here is derived from an EMBL/GenBank/DDBJ whole genome shotgun (WGS) entry which is preliminary data.</text>
</comment>
<dbReference type="PANTHER" id="PTHR37302">
    <property type="entry name" value="SLR1116 PROTEIN"/>
    <property type="match status" value="1"/>
</dbReference>
<keyword evidence="2" id="KW-0479">Metal-binding</keyword>
<gene>
    <name evidence="3" type="ORF">JI741_03410</name>
</gene>
<organism evidence="3 4">
    <name type="scientific">Chryseolinea lacunae</name>
    <dbReference type="NCBI Taxonomy" id="2801331"/>
    <lineage>
        <taxon>Bacteria</taxon>
        <taxon>Pseudomonadati</taxon>
        <taxon>Bacteroidota</taxon>
        <taxon>Cytophagia</taxon>
        <taxon>Cytophagales</taxon>
        <taxon>Fulvivirgaceae</taxon>
        <taxon>Chryseolinea</taxon>
    </lineage>
</organism>
<dbReference type="InterPro" id="IPR034660">
    <property type="entry name" value="DinB/YfiT-like"/>
</dbReference>
<accession>A0ABS1KLX4</accession>
<name>A0ABS1KLX4_9BACT</name>
<evidence type="ECO:0000256" key="1">
    <source>
        <dbReference type="ARBA" id="ARBA00008635"/>
    </source>
</evidence>
<protein>
    <submittedName>
        <fullName evidence="3">DinB family protein</fullName>
    </submittedName>
</protein>
<dbReference type="Pfam" id="PF05163">
    <property type="entry name" value="DinB"/>
    <property type="match status" value="1"/>
</dbReference>
<dbReference type="EMBL" id="JAERRB010000001">
    <property type="protein sequence ID" value="MBL0740247.1"/>
    <property type="molecule type" value="Genomic_DNA"/>
</dbReference>
<dbReference type="Proteomes" id="UP000613030">
    <property type="component" value="Unassembled WGS sequence"/>
</dbReference>
<comment type="similarity">
    <text evidence="1">Belongs to the DinB family.</text>
</comment>
<dbReference type="InterPro" id="IPR007837">
    <property type="entry name" value="DinB"/>
</dbReference>
<reference evidence="3 4" key="1">
    <citation type="submission" date="2021-01" db="EMBL/GenBank/DDBJ databases">
        <title>Chryseolinea sp. Jin1 Genome sequencing and assembly.</title>
        <authorList>
            <person name="Kim I."/>
        </authorList>
    </citation>
    <scope>NUCLEOTIDE SEQUENCE [LARGE SCALE GENOMIC DNA]</scope>
    <source>
        <strain evidence="3 4">Jin1</strain>
    </source>
</reference>
<keyword evidence="4" id="KW-1185">Reference proteome</keyword>
<proteinExistence type="inferred from homology"/>
<dbReference type="PANTHER" id="PTHR37302:SF3">
    <property type="entry name" value="DAMAGE-INDUCIBLE PROTEIN DINB"/>
    <property type="match status" value="1"/>
</dbReference>
<dbReference type="RefSeq" id="WP_202007380.1">
    <property type="nucleotide sequence ID" value="NZ_JAERRB010000001.1"/>
</dbReference>
<dbReference type="Gene3D" id="1.20.120.450">
    <property type="entry name" value="dinb family like domain"/>
    <property type="match status" value="1"/>
</dbReference>
<dbReference type="SUPFAM" id="SSF109854">
    <property type="entry name" value="DinB/YfiT-like putative metalloenzymes"/>
    <property type="match status" value="1"/>
</dbReference>
<evidence type="ECO:0000313" key="3">
    <source>
        <dbReference type="EMBL" id="MBL0740247.1"/>
    </source>
</evidence>